<dbReference type="Proteomes" id="UP000198558">
    <property type="component" value="Unassembled WGS sequence"/>
</dbReference>
<evidence type="ECO:0008006" key="3">
    <source>
        <dbReference type="Google" id="ProtNLM"/>
    </source>
</evidence>
<keyword evidence="2" id="KW-1185">Reference proteome</keyword>
<dbReference type="EMBL" id="FOIN01000076">
    <property type="protein sequence ID" value="SET90555.1"/>
    <property type="molecule type" value="Genomic_DNA"/>
</dbReference>
<sequence>MGAWIIKDFIEISDETRKGIILECFSYKEIDETFICDIIEDNKIKTIQISKTLPAEAYQIIDSILERKPQLNFRVYNLYFYNQYDISFLEKMPHLRSLRIDCHLRAWNNMIDFNILTKLNLKSLYLNAFELKDYTFIKNLSKNLEELLIYADTMGSSIYFDCKWLLQYKKMHTLWLGKKVKKNIECLSEMKSLKSLSLRGIKLLSFDFLRDLNLEKLELLWNSNNDLKELKELKTLKQIGLWRINKLDNIDFISELENLEVIKLQDLKHITKLPDLSRLSNLKTIVLDNTGISINDIEEPYKSKVEKYWR</sequence>
<name>A0A1I0I2U0_9FIRM</name>
<dbReference type="Gene3D" id="3.80.10.10">
    <property type="entry name" value="Ribonuclease Inhibitor"/>
    <property type="match status" value="1"/>
</dbReference>
<dbReference type="GeneID" id="78289687"/>
<dbReference type="PROSITE" id="PS51450">
    <property type="entry name" value="LRR"/>
    <property type="match status" value="1"/>
</dbReference>
<organism evidence="1 2">
    <name type="scientific">Thomasclavelia cocleata</name>
    <dbReference type="NCBI Taxonomy" id="69824"/>
    <lineage>
        <taxon>Bacteria</taxon>
        <taxon>Bacillati</taxon>
        <taxon>Bacillota</taxon>
        <taxon>Erysipelotrichia</taxon>
        <taxon>Erysipelotrichales</taxon>
        <taxon>Coprobacillaceae</taxon>
        <taxon>Thomasclavelia</taxon>
    </lineage>
</organism>
<dbReference type="InterPro" id="IPR032675">
    <property type="entry name" value="LRR_dom_sf"/>
</dbReference>
<accession>A0A1I0I2U0</accession>
<proteinExistence type="predicted"/>
<reference evidence="2" key="1">
    <citation type="submission" date="2016-10" db="EMBL/GenBank/DDBJ databases">
        <authorList>
            <person name="Varghese N."/>
            <person name="Submissions S."/>
        </authorList>
    </citation>
    <scope>NUCLEOTIDE SEQUENCE [LARGE SCALE GENOMIC DNA]</scope>
    <source>
        <strain evidence="2">DSM 1551</strain>
    </source>
</reference>
<dbReference type="AlphaFoldDB" id="A0A1I0I2U0"/>
<protein>
    <recommendedName>
        <fullName evidence="3">Leucine Rich repeat-containing protein</fullName>
    </recommendedName>
</protein>
<dbReference type="OrthoDB" id="2556499at2"/>
<gene>
    <name evidence="1" type="ORF">SAMN04489758_1763</name>
</gene>
<dbReference type="InterPro" id="IPR001611">
    <property type="entry name" value="Leu-rich_rpt"/>
</dbReference>
<dbReference type="RefSeq" id="WP_092357118.1">
    <property type="nucleotide sequence ID" value="NZ_FOIN01000076.1"/>
</dbReference>
<evidence type="ECO:0000313" key="1">
    <source>
        <dbReference type="EMBL" id="SET90555.1"/>
    </source>
</evidence>
<dbReference type="SUPFAM" id="SSF52058">
    <property type="entry name" value="L domain-like"/>
    <property type="match status" value="1"/>
</dbReference>
<evidence type="ECO:0000313" key="2">
    <source>
        <dbReference type="Proteomes" id="UP000198558"/>
    </source>
</evidence>